<keyword evidence="2" id="KW-1185">Reference proteome</keyword>
<dbReference type="EMBL" id="SRYB01000047">
    <property type="protein sequence ID" value="TGY75972.1"/>
    <property type="molecule type" value="Genomic_DNA"/>
</dbReference>
<dbReference type="EC" id="3.5.4.3" evidence="1"/>
<gene>
    <name evidence="1" type="primary">guaD</name>
    <name evidence="1" type="ORF">E5331_19070</name>
</gene>
<dbReference type="Proteomes" id="UP000306319">
    <property type="component" value="Unassembled WGS sequence"/>
</dbReference>
<evidence type="ECO:0000313" key="1">
    <source>
        <dbReference type="EMBL" id="TGY75972.1"/>
    </source>
</evidence>
<evidence type="ECO:0000313" key="2">
    <source>
        <dbReference type="Proteomes" id="UP000306319"/>
    </source>
</evidence>
<organism evidence="1 2">
    <name type="scientific">Lepagella muris</name>
    <dbReference type="NCBI Taxonomy" id="3032870"/>
    <lineage>
        <taxon>Bacteria</taxon>
        <taxon>Pseudomonadati</taxon>
        <taxon>Bacteroidota</taxon>
        <taxon>Bacteroidia</taxon>
        <taxon>Bacteroidales</taxon>
        <taxon>Muribaculaceae</taxon>
        <taxon>Lepagella</taxon>
    </lineage>
</organism>
<proteinExistence type="predicted"/>
<protein>
    <submittedName>
        <fullName evidence="1">Guanine deaminase</fullName>
        <ecNumber evidence="1">3.5.4.3</ecNumber>
    </submittedName>
</protein>
<accession>A0AC61RB56</accession>
<name>A0AC61RB56_9BACT</name>
<keyword evidence="1" id="KW-0378">Hydrolase</keyword>
<comment type="caution">
    <text evidence="1">The sequence shown here is derived from an EMBL/GenBank/DDBJ whole genome shotgun (WGS) entry which is preliminary data.</text>
</comment>
<sequence>MTSHTNDKSPLSGVRGRILSFKSNPFVDAPEDCYDYFPDGLVVMRDGRIVDVGEYADVAPRHESLSADAIDRYEDALIMPGFIDCHTHYVQSPMIGSFGDTLLDWLNQYTFPNEIRFADKDFADNAARMFFRQILSQGTTTANVFATTYASSVDAFFEESERYGTRMICGKVLQDRNLPDALRDKDADESIALSESLLEKWHGRGRQLYAVIPRFAPTSTPRQLQLAGELYRRYADKGVYMHTHLDEAENEIEWVMSLFPDASNYTDVYDHFGLLGEHSIMAHCCIVREEEWQRLHATGCGVAHCPSSNMFLGDGEFKYWEAKKSDRQVNVGIGTDVGGGTNFSVFRQLGDAYKVAMLRGKSLDAIRSFYLATRGGAETLRFADRIGSLLPGYEADMTVINLRPSEFIEWRLNFSDSIFDKLFVLMTLSPDNLIRATYVSGNKVYDSLRPHKFLYASEIRHYNHL</sequence>
<reference evidence="1" key="1">
    <citation type="submission" date="2019-04" db="EMBL/GenBank/DDBJ databases">
        <title>Microbes associate with the intestines of laboratory mice.</title>
        <authorList>
            <person name="Navarre W."/>
            <person name="Wong E."/>
            <person name="Huang K."/>
            <person name="Tropini C."/>
            <person name="Ng K."/>
            <person name="Yu B."/>
        </authorList>
    </citation>
    <scope>NUCLEOTIDE SEQUENCE</scope>
    <source>
        <strain evidence="1">NM04_E33</strain>
    </source>
</reference>